<dbReference type="InterPro" id="IPR050549">
    <property type="entry name" value="MFS_Trehalose_Transporter"/>
</dbReference>
<evidence type="ECO:0000256" key="5">
    <source>
        <dbReference type="ARBA" id="ARBA00022989"/>
    </source>
</evidence>
<organism evidence="9 10">
    <name type="scientific">Pseudoloma neurophilia</name>
    <dbReference type="NCBI Taxonomy" id="146866"/>
    <lineage>
        <taxon>Eukaryota</taxon>
        <taxon>Fungi</taxon>
        <taxon>Fungi incertae sedis</taxon>
        <taxon>Microsporidia</taxon>
        <taxon>Pseudoloma</taxon>
    </lineage>
</organism>
<feature type="transmembrane region" description="Helical" evidence="7">
    <location>
        <begin position="177"/>
        <end position="197"/>
    </location>
</feature>
<keyword evidence="10" id="KW-1185">Reference proteome</keyword>
<keyword evidence="3" id="KW-0813">Transport</keyword>
<dbReference type="EMBL" id="LGUB01000405">
    <property type="protein sequence ID" value="KRH93273.1"/>
    <property type="molecule type" value="Genomic_DNA"/>
</dbReference>
<keyword evidence="5 7" id="KW-1133">Transmembrane helix</keyword>
<feature type="transmembrane region" description="Helical" evidence="7">
    <location>
        <begin position="90"/>
        <end position="112"/>
    </location>
</feature>
<feature type="transmembrane region" description="Helical" evidence="7">
    <location>
        <begin position="291"/>
        <end position="308"/>
    </location>
</feature>
<proteinExistence type="inferred from homology"/>
<evidence type="ECO:0000313" key="10">
    <source>
        <dbReference type="Proteomes" id="UP000051530"/>
    </source>
</evidence>
<dbReference type="PROSITE" id="PS00216">
    <property type="entry name" value="SUGAR_TRANSPORT_1"/>
    <property type="match status" value="1"/>
</dbReference>
<protein>
    <submittedName>
        <fullName evidence="9">Major Facilitator Superfamily (MFS)</fullName>
    </submittedName>
</protein>
<evidence type="ECO:0000256" key="1">
    <source>
        <dbReference type="ARBA" id="ARBA00004141"/>
    </source>
</evidence>
<evidence type="ECO:0000256" key="6">
    <source>
        <dbReference type="ARBA" id="ARBA00023136"/>
    </source>
</evidence>
<gene>
    <name evidence="9" type="ORF">M153_1188000788</name>
</gene>
<comment type="subcellular location">
    <subcellularLocation>
        <location evidence="1">Membrane</location>
        <topology evidence="1">Multi-pass membrane protein</topology>
    </subcellularLocation>
</comment>
<dbReference type="VEuPathDB" id="MicrosporidiaDB:M153_1188000788"/>
<keyword evidence="6 7" id="KW-0472">Membrane</keyword>
<evidence type="ECO:0000256" key="2">
    <source>
        <dbReference type="ARBA" id="ARBA00010992"/>
    </source>
</evidence>
<comment type="similarity">
    <text evidence="2">Belongs to the major facilitator superfamily. Sugar transporter (TC 2.A.1.1) family.</text>
</comment>
<dbReference type="PANTHER" id="PTHR48021:SF1">
    <property type="entry name" value="GH07001P-RELATED"/>
    <property type="match status" value="1"/>
</dbReference>
<dbReference type="Proteomes" id="UP000051530">
    <property type="component" value="Unassembled WGS sequence"/>
</dbReference>
<dbReference type="Pfam" id="PF00083">
    <property type="entry name" value="Sugar_tr"/>
    <property type="match status" value="2"/>
</dbReference>
<evidence type="ECO:0000259" key="8">
    <source>
        <dbReference type="PROSITE" id="PS50850"/>
    </source>
</evidence>
<comment type="caution">
    <text evidence="9">The sequence shown here is derived from an EMBL/GenBank/DDBJ whole genome shotgun (WGS) entry which is preliminary data.</text>
</comment>
<dbReference type="InterPro" id="IPR005829">
    <property type="entry name" value="Sugar_transporter_CS"/>
</dbReference>
<evidence type="ECO:0000256" key="4">
    <source>
        <dbReference type="ARBA" id="ARBA00022692"/>
    </source>
</evidence>
<dbReference type="OrthoDB" id="2196240at2759"/>
<dbReference type="GO" id="GO:0022857">
    <property type="term" value="F:transmembrane transporter activity"/>
    <property type="evidence" value="ECO:0007669"/>
    <property type="project" value="InterPro"/>
</dbReference>
<sequence>MLLVYQIISLQNMRDQNNMRSKFYLSLAVCYLTAFFFGFHLTGIEMIRKFYFKTNEKLVQKYYYIAAILFAVPIFGGIFRSFIFLNIPQWFCIIHSSHLAAFLLYMTGYIQLFYVARFFAGFGMGLSSSVVPEYVGKLAPERRGFLTYLFQTYILVGVLTGQICTILSTKIVFMNSFYGIAACTALIAAICTFVIILPEEDDIKNSRSNETHKTLLDLLKDNKSKKSIMIALLTHVTQQMTCIKAVLTYSNTLFERSSPGSAQKKTILVGFFSLVITYFTSFIIERVGRKILVQLSTIVVCVSLWILIKDYNPLFALILFQFGYSFGLGPVTWLLTSEIFPIEYQPVAVPICGIINWFCATMTVLFFEKWIKAYGAQILYINIAILLVVACMMQVLLKETRGRPAKFQ</sequence>
<name>A0A0R0LV39_9MICR</name>
<dbReference type="PRINTS" id="PR00171">
    <property type="entry name" value="SUGRTRNSPORT"/>
</dbReference>
<dbReference type="AlphaFoldDB" id="A0A0R0LV39"/>
<feature type="transmembrane region" description="Helical" evidence="7">
    <location>
        <begin position="379"/>
        <end position="397"/>
    </location>
</feature>
<accession>A0A0R0LV39</accession>
<feature type="transmembrane region" description="Helical" evidence="7">
    <location>
        <begin position="314"/>
        <end position="335"/>
    </location>
</feature>
<dbReference type="PROSITE" id="PS50850">
    <property type="entry name" value="MFS"/>
    <property type="match status" value="1"/>
</dbReference>
<dbReference type="Gene3D" id="1.20.1250.20">
    <property type="entry name" value="MFS general substrate transporter like domains"/>
    <property type="match status" value="2"/>
</dbReference>
<dbReference type="InterPro" id="IPR036259">
    <property type="entry name" value="MFS_trans_sf"/>
</dbReference>
<dbReference type="InterPro" id="IPR020846">
    <property type="entry name" value="MFS_dom"/>
</dbReference>
<evidence type="ECO:0000256" key="7">
    <source>
        <dbReference type="SAM" id="Phobius"/>
    </source>
</evidence>
<evidence type="ECO:0000313" key="9">
    <source>
        <dbReference type="EMBL" id="KRH93273.1"/>
    </source>
</evidence>
<feature type="domain" description="Major facilitator superfamily (MFS) profile" evidence="8">
    <location>
        <begin position="1"/>
        <end position="401"/>
    </location>
</feature>
<feature type="transmembrane region" description="Helical" evidence="7">
    <location>
        <begin position="347"/>
        <end position="367"/>
    </location>
</feature>
<keyword evidence="4 7" id="KW-0812">Transmembrane</keyword>
<evidence type="ECO:0000256" key="3">
    <source>
        <dbReference type="ARBA" id="ARBA00022448"/>
    </source>
</evidence>
<feature type="transmembrane region" description="Helical" evidence="7">
    <location>
        <begin position="148"/>
        <end position="171"/>
    </location>
</feature>
<dbReference type="InterPro" id="IPR003663">
    <property type="entry name" value="Sugar/inositol_transpt"/>
</dbReference>
<dbReference type="PANTHER" id="PTHR48021">
    <property type="match status" value="1"/>
</dbReference>
<feature type="transmembrane region" description="Helical" evidence="7">
    <location>
        <begin position="23"/>
        <end position="42"/>
    </location>
</feature>
<feature type="transmembrane region" description="Helical" evidence="7">
    <location>
        <begin position="267"/>
        <end position="284"/>
    </location>
</feature>
<dbReference type="InterPro" id="IPR005828">
    <property type="entry name" value="MFS_sugar_transport-like"/>
</dbReference>
<feature type="transmembrane region" description="Helical" evidence="7">
    <location>
        <begin position="62"/>
        <end position="83"/>
    </location>
</feature>
<dbReference type="SUPFAM" id="SSF103473">
    <property type="entry name" value="MFS general substrate transporter"/>
    <property type="match status" value="1"/>
</dbReference>
<dbReference type="GO" id="GO:0016020">
    <property type="term" value="C:membrane"/>
    <property type="evidence" value="ECO:0007669"/>
    <property type="project" value="UniProtKB-SubCell"/>
</dbReference>
<reference evidence="9 10" key="1">
    <citation type="submission" date="2015-07" db="EMBL/GenBank/DDBJ databases">
        <title>The genome of Pseudoloma neurophilia, a relevant intracellular parasite of the zebrafish.</title>
        <authorList>
            <person name="Ndikumana S."/>
            <person name="Pelin A."/>
            <person name="Sanders J."/>
            <person name="Corradi N."/>
        </authorList>
    </citation>
    <scope>NUCLEOTIDE SEQUENCE [LARGE SCALE GENOMIC DNA]</scope>
    <source>
        <strain evidence="9 10">MK1</strain>
    </source>
</reference>